<protein>
    <submittedName>
        <fullName evidence="8">Ureide permease 2 (AtUPS2)</fullName>
    </submittedName>
</protein>
<dbReference type="EMBL" id="CAMXCT030002132">
    <property type="protein sequence ID" value="CAL4783216.1"/>
    <property type="molecule type" value="Genomic_DNA"/>
</dbReference>
<evidence type="ECO:0000256" key="5">
    <source>
        <dbReference type="SAM" id="MobiDB-lite"/>
    </source>
</evidence>
<feature type="transmembrane region" description="Helical" evidence="6">
    <location>
        <begin position="6"/>
        <end position="30"/>
    </location>
</feature>
<feature type="compositionally biased region" description="Basic and acidic residues" evidence="5">
    <location>
        <begin position="789"/>
        <end position="808"/>
    </location>
</feature>
<evidence type="ECO:0000313" key="8">
    <source>
        <dbReference type="EMBL" id="CAL4783216.1"/>
    </source>
</evidence>
<comment type="caution">
    <text evidence="7">The sequence shown here is derived from an EMBL/GenBank/DDBJ whole genome shotgun (WGS) entry which is preliminary data.</text>
</comment>
<reference evidence="8 9" key="2">
    <citation type="submission" date="2024-05" db="EMBL/GenBank/DDBJ databases">
        <authorList>
            <person name="Chen Y."/>
            <person name="Shah S."/>
            <person name="Dougan E. K."/>
            <person name="Thang M."/>
            <person name="Chan C."/>
        </authorList>
    </citation>
    <scope>NUCLEOTIDE SEQUENCE [LARGE SCALE GENOMIC DNA]</scope>
</reference>
<feature type="region of interest" description="Disordered" evidence="5">
    <location>
        <begin position="176"/>
        <end position="204"/>
    </location>
</feature>
<dbReference type="EMBL" id="CAMXCT020002132">
    <property type="protein sequence ID" value="CAL1149279.1"/>
    <property type="molecule type" value="Genomic_DNA"/>
</dbReference>
<organism evidence="7">
    <name type="scientific">Cladocopium goreaui</name>
    <dbReference type="NCBI Taxonomy" id="2562237"/>
    <lineage>
        <taxon>Eukaryota</taxon>
        <taxon>Sar</taxon>
        <taxon>Alveolata</taxon>
        <taxon>Dinophyceae</taxon>
        <taxon>Suessiales</taxon>
        <taxon>Symbiodiniaceae</taxon>
        <taxon>Cladocopium</taxon>
    </lineage>
</organism>
<feature type="compositionally biased region" description="Low complexity" evidence="5">
    <location>
        <begin position="192"/>
        <end position="201"/>
    </location>
</feature>
<dbReference type="AlphaFoldDB" id="A0A9P1CQG5"/>
<feature type="transmembrane region" description="Helical" evidence="6">
    <location>
        <begin position="91"/>
        <end position="108"/>
    </location>
</feature>
<dbReference type="GO" id="GO:0015144">
    <property type="term" value="F:carbohydrate transmembrane transporter activity"/>
    <property type="evidence" value="ECO:0007669"/>
    <property type="project" value="InterPro"/>
</dbReference>
<keyword evidence="9" id="KW-1185">Reference proteome</keyword>
<dbReference type="SUPFAM" id="SSF103481">
    <property type="entry name" value="Multidrug resistance efflux transporter EmrE"/>
    <property type="match status" value="1"/>
</dbReference>
<feature type="compositionally biased region" description="Basic and acidic residues" evidence="5">
    <location>
        <begin position="492"/>
        <end position="503"/>
    </location>
</feature>
<evidence type="ECO:0000256" key="3">
    <source>
        <dbReference type="ARBA" id="ARBA00022989"/>
    </source>
</evidence>
<keyword evidence="4 6" id="KW-0472">Membrane</keyword>
<feature type="transmembrane region" description="Helical" evidence="6">
    <location>
        <begin position="120"/>
        <end position="139"/>
    </location>
</feature>
<proteinExistence type="predicted"/>
<accession>A0A9P1CQG5</accession>
<dbReference type="InterPro" id="IPR010651">
    <property type="entry name" value="Sugar_transport"/>
</dbReference>
<feature type="region of interest" description="Disordered" evidence="5">
    <location>
        <begin position="1021"/>
        <end position="1069"/>
    </location>
</feature>
<name>A0A9P1CQG5_9DINO</name>
<dbReference type="OrthoDB" id="419701at2759"/>
<dbReference type="PANTHER" id="PTHR16119">
    <property type="entry name" value="TRANSMEMBRANE PROTEIN 144"/>
    <property type="match status" value="1"/>
</dbReference>
<dbReference type="InterPro" id="IPR037185">
    <property type="entry name" value="EmrE-like"/>
</dbReference>
<feature type="region of interest" description="Disordered" evidence="5">
    <location>
        <begin position="711"/>
        <end position="731"/>
    </location>
</feature>
<feature type="compositionally biased region" description="Basic and acidic residues" evidence="5">
    <location>
        <begin position="1036"/>
        <end position="1052"/>
    </location>
</feature>
<evidence type="ECO:0000313" key="7">
    <source>
        <dbReference type="EMBL" id="CAI3995904.1"/>
    </source>
</evidence>
<feature type="transmembrane region" description="Helical" evidence="6">
    <location>
        <begin position="302"/>
        <end position="321"/>
    </location>
</feature>
<comment type="subcellular location">
    <subcellularLocation>
        <location evidence="1">Membrane</location>
        <topology evidence="1">Multi-pass membrane protein</topology>
    </subcellularLocation>
</comment>
<dbReference type="EMBL" id="CAMXCT010002132">
    <property type="protein sequence ID" value="CAI3995904.1"/>
    <property type="molecule type" value="Genomic_DNA"/>
</dbReference>
<feature type="compositionally biased region" description="Low complexity" evidence="5">
    <location>
        <begin position="851"/>
        <end position="865"/>
    </location>
</feature>
<sequence length="1069" mass="115004">MFVPTSYSLGVVMALCALVCWGSWSVTLVLATGKAVMPFQLYYTNFTISFLVTGFVVGLLGGSLGSGGEMYDFHTPFLQEISGTGHSGECYVWGMLGGVVWNLANILLCKGISMMGNAIGFPLCVGLGMVTGAIVAYVQDPKSNLTFLVPGVIVALMGICTVGFLSYRKDKEVEFRRQASGTSDESSEAESGETSGTAESGPEQIDVEVPAKAATAPGMIRKLVVCILGGLLLGFSNIGVGKATSEPCLLSPYANQFHFSVGVFITSLVMLPIITSFPIEGGESSQIARVFRGYRQVKLRQHLLAILGGFILCMGFFFFNLGNKSMNLTVSYCIGQSAPLVGILWGTFFFKNFIGNPCASCRTLSRLHFLLERNQLPAACEGRVVSALRVAAGELCDVVEQQGIFRPLPPAPRVGALDAEAKGSPEGERLEEKAAKEKKEDSKKTAKESKKEKKRKSEAGVEETPVKGKEGEVGDEPTAEAIRTAKATPLIGKERKEKTDQEEVDHYVATHPERFGLGSLSIRGSAAKHFKENDARTRVLATCQGAGEMGPKAKAKAKAGPKGTARLSAMKAGVKARAAPGRKRPAGTVGAPMKSPRTTGRGDIAEEAEKRWAAGYSVFLRHVDPREYEKAGGLVVLEGRYYHRSVTLAGQVVSVTMAGGAVHLKLSLTGTGDLKLHTGNPGWLMRGHICGQDCNQEEAAEDLVHLQVGRKMKGPGEDAPWVTNLEKPRDGGEDELALLRARAGADPPGREAGVEGGARPHQKTGEDGGAQKKKKKKRDKKSKKRRKRASEEEKDASSDEEIRLDGTRPRQANQKKARMLFAGTGLDPRDKVRNRVARRARKHMKKKAEKNSSSASGSETQSSSSVDGDEVEETLFDQGSKVRGLAEYHPGALASQALRVMRSSLLQEIGTEDRPNTLPAVAVAYFRQHLNRKAQGPTARELMTLCHAVDQLLKARPASAMDCMIQRIKSIEQTMAGSHWSVSQRQEVLPADTVTLTTVPEATSAQKEVYQEAKARWFAAFPEGRVPKGGKGAGKAKSEGKDKSGGGADKERKGRKGGNKAEANKKKES</sequence>
<keyword evidence="3 6" id="KW-1133">Transmembrane helix</keyword>
<reference evidence="7" key="1">
    <citation type="submission" date="2022-10" db="EMBL/GenBank/DDBJ databases">
        <authorList>
            <person name="Chen Y."/>
            <person name="Dougan E. K."/>
            <person name="Chan C."/>
            <person name="Rhodes N."/>
            <person name="Thang M."/>
        </authorList>
    </citation>
    <scope>NUCLEOTIDE SEQUENCE</scope>
</reference>
<evidence type="ECO:0000256" key="4">
    <source>
        <dbReference type="ARBA" id="ARBA00023136"/>
    </source>
</evidence>
<evidence type="ECO:0000256" key="6">
    <source>
        <dbReference type="SAM" id="Phobius"/>
    </source>
</evidence>
<feature type="transmembrane region" description="Helical" evidence="6">
    <location>
        <begin position="42"/>
        <end position="64"/>
    </location>
</feature>
<feature type="compositionally biased region" description="Basic residues" evidence="5">
    <location>
        <begin position="834"/>
        <end position="848"/>
    </location>
</feature>
<feature type="region of interest" description="Disordered" evidence="5">
    <location>
        <begin position="743"/>
        <end position="871"/>
    </location>
</feature>
<dbReference type="Proteomes" id="UP001152797">
    <property type="component" value="Unassembled WGS sequence"/>
</dbReference>
<keyword evidence="2 6" id="KW-0812">Transmembrane</keyword>
<feature type="transmembrane region" description="Helical" evidence="6">
    <location>
        <begin position="261"/>
        <end position="281"/>
    </location>
</feature>
<evidence type="ECO:0000256" key="2">
    <source>
        <dbReference type="ARBA" id="ARBA00022692"/>
    </source>
</evidence>
<dbReference type="GO" id="GO:0016020">
    <property type="term" value="C:membrane"/>
    <property type="evidence" value="ECO:0007669"/>
    <property type="project" value="UniProtKB-SubCell"/>
</dbReference>
<feature type="compositionally biased region" description="Basic and acidic residues" evidence="5">
    <location>
        <begin position="419"/>
        <end position="472"/>
    </location>
</feature>
<feature type="transmembrane region" description="Helical" evidence="6">
    <location>
        <begin position="145"/>
        <end position="167"/>
    </location>
</feature>
<feature type="region of interest" description="Disordered" evidence="5">
    <location>
        <begin position="573"/>
        <end position="600"/>
    </location>
</feature>
<gene>
    <name evidence="7" type="ORF">C1SCF055_LOCUS22427</name>
</gene>
<feature type="compositionally biased region" description="Basic residues" evidence="5">
    <location>
        <begin position="771"/>
        <end position="788"/>
    </location>
</feature>
<feature type="region of interest" description="Disordered" evidence="5">
    <location>
        <begin position="414"/>
        <end position="503"/>
    </location>
</feature>
<dbReference type="PANTHER" id="PTHR16119:SF17">
    <property type="entry name" value="TRANSMEMBRANE PROTEIN 144"/>
    <property type="match status" value="1"/>
</dbReference>
<evidence type="ECO:0000256" key="1">
    <source>
        <dbReference type="ARBA" id="ARBA00004141"/>
    </source>
</evidence>
<evidence type="ECO:0000313" key="9">
    <source>
        <dbReference type="Proteomes" id="UP001152797"/>
    </source>
</evidence>